<protein>
    <submittedName>
        <fullName evidence="2">DUF2771 domain-containing protein</fullName>
    </submittedName>
</protein>
<evidence type="ECO:0000313" key="3">
    <source>
        <dbReference type="Proteomes" id="UP001552594"/>
    </source>
</evidence>
<feature type="signal peptide" evidence="1">
    <location>
        <begin position="1"/>
        <end position="28"/>
    </location>
</feature>
<dbReference type="EMBL" id="JBFAUK010000004">
    <property type="protein sequence ID" value="MEV5506340.1"/>
    <property type="molecule type" value="Genomic_DNA"/>
</dbReference>
<comment type="caution">
    <text evidence="2">The sequence shown here is derived from an EMBL/GenBank/DDBJ whole genome shotgun (WGS) entry which is preliminary data.</text>
</comment>
<organism evidence="2 3">
    <name type="scientific">Streptomyces orinoci</name>
    <name type="common">Streptoverticillium orinoci</name>
    <dbReference type="NCBI Taxonomy" id="67339"/>
    <lineage>
        <taxon>Bacteria</taxon>
        <taxon>Bacillati</taxon>
        <taxon>Actinomycetota</taxon>
        <taxon>Actinomycetes</taxon>
        <taxon>Kitasatosporales</taxon>
        <taxon>Streptomycetaceae</taxon>
        <taxon>Streptomyces</taxon>
    </lineage>
</organism>
<keyword evidence="1" id="KW-0732">Signal</keyword>
<dbReference type="Proteomes" id="UP001552594">
    <property type="component" value="Unassembled WGS sequence"/>
</dbReference>
<reference evidence="2 3" key="1">
    <citation type="submission" date="2024-06" db="EMBL/GenBank/DDBJ databases">
        <title>The Natural Products Discovery Center: Release of the First 8490 Sequenced Strains for Exploring Actinobacteria Biosynthetic Diversity.</title>
        <authorList>
            <person name="Kalkreuter E."/>
            <person name="Kautsar S.A."/>
            <person name="Yang D."/>
            <person name="Bader C.D."/>
            <person name="Teijaro C.N."/>
            <person name="Fluegel L."/>
            <person name="Davis C.M."/>
            <person name="Simpson J.R."/>
            <person name="Lauterbach L."/>
            <person name="Steele A.D."/>
            <person name="Gui C."/>
            <person name="Meng S."/>
            <person name="Li G."/>
            <person name="Viehrig K."/>
            <person name="Ye F."/>
            <person name="Su P."/>
            <person name="Kiefer A.F."/>
            <person name="Nichols A."/>
            <person name="Cepeda A.J."/>
            <person name="Yan W."/>
            <person name="Fan B."/>
            <person name="Jiang Y."/>
            <person name="Adhikari A."/>
            <person name="Zheng C.-J."/>
            <person name="Schuster L."/>
            <person name="Cowan T.M."/>
            <person name="Smanski M.J."/>
            <person name="Chevrette M.G."/>
            <person name="De Carvalho L.P.S."/>
            <person name="Shen B."/>
        </authorList>
    </citation>
    <scope>NUCLEOTIDE SEQUENCE [LARGE SCALE GENOMIC DNA]</scope>
    <source>
        <strain evidence="2 3">NPDC052347</strain>
    </source>
</reference>
<evidence type="ECO:0000313" key="2">
    <source>
        <dbReference type="EMBL" id="MEV5506340.1"/>
    </source>
</evidence>
<gene>
    <name evidence="2" type="ORF">AB0L16_07660</name>
</gene>
<dbReference type="RefSeq" id="WP_109282772.1">
    <property type="nucleotide sequence ID" value="NZ_JBFAUK010000004.1"/>
</dbReference>
<feature type="chain" id="PRO_5047301433" evidence="1">
    <location>
        <begin position="29"/>
        <end position="154"/>
    </location>
</feature>
<sequence length="154" mass="16152">MTAAFFRGRRRRAAAAVGAVTFGLVALSACDKPTPLATLTVGSTTVTSEAACYDDGNALDKKDIPSCLKEEGKTVKASVDDTIRIGVDKKIADQGWTVVANGQGVVTPGTKTFRNVPAARLLQGAKGNKVVLSVVQADGSKVYGFWNFTIEDNS</sequence>
<name>A0ABV3JU68_STRON</name>
<accession>A0ABV3JU68</accession>
<dbReference type="PROSITE" id="PS51257">
    <property type="entry name" value="PROKAR_LIPOPROTEIN"/>
    <property type="match status" value="1"/>
</dbReference>
<proteinExistence type="predicted"/>
<evidence type="ECO:0000256" key="1">
    <source>
        <dbReference type="SAM" id="SignalP"/>
    </source>
</evidence>
<keyword evidence="3" id="KW-1185">Reference proteome</keyword>